<dbReference type="PANTHER" id="PTHR43278">
    <property type="entry name" value="NAD(P)H-DEPENDENT FMN-CONTAINING OXIDOREDUCTASE YWQN-RELATED"/>
    <property type="match status" value="1"/>
</dbReference>
<dbReference type="Pfam" id="PF03358">
    <property type="entry name" value="FMN_red"/>
    <property type="match status" value="1"/>
</dbReference>
<dbReference type="InterPro" id="IPR029039">
    <property type="entry name" value="Flavoprotein-like_sf"/>
</dbReference>
<feature type="non-terminal residue" evidence="4">
    <location>
        <position position="172"/>
    </location>
</feature>
<gene>
    <name evidence="4" type="ORF">ENF32_00335</name>
</gene>
<dbReference type="PANTHER" id="PTHR43278:SF2">
    <property type="entry name" value="IRON-SULFUR FLAVOPROTEIN"/>
    <property type="match status" value="1"/>
</dbReference>
<sequence>MGSPFGGFGGVVKVLALEGSPRRGGNSSILLDWVLEGIEEKGGQVTRLYVRDLEISPCTGCDGCQVAGECVVRDDMDRVITLLLDSDHLVVATPVYFYHLPAQLKALVDRFQPLWVRRVLLKKGPPERGKLLLVGVGATRGERLFDGILLTMKCVAPFLGLELADPLLVRGV</sequence>
<proteinExistence type="predicted"/>
<dbReference type="Proteomes" id="UP000885690">
    <property type="component" value="Unassembled WGS sequence"/>
</dbReference>
<feature type="domain" description="NADPH-dependent FMN reductase-like" evidence="3">
    <location>
        <begin position="12"/>
        <end position="134"/>
    </location>
</feature>
<evidence type="ECO:0000256" key="1">
    <source>
        <dbReference type="ARBA" id="ARBA00022630"/>
    </source>
</evidence>
<dbReference type="Gene3D" id="3.40.50.360">
    <property type="match status" value="1"/>
</dbReference>
<keyword evidence="1" id="KW-0285">Flavoprotein</keyword>
<dbReference type="EMBL" id="DQWS01000016">
    <property type="protein sequence ID" value="HDD52505.1"/>
    <property type="molecule type" value="Genomic_DNA"/>
</dbReference>
<comment type="caution">
    <text evidence="4">The sequence shown here is derived from an EMBL/GenBank/DDBJ whole genome shotgun (WGS) entry which is preliminary data.</text>
</comment>
<dbReference type="GO" id="GO:0016491">
    <property type="term" value="F:oxidoreductase activity"/>
    <property type="evidence" value="ECO:0007669"/>
    <property type="project" value="InterPro"/>
</dbReference>
<evidence type="ECO:0000259" key="3">
    <source>
        <dbReference type="Pfam" id="PF03358"/>
    </source>
</evidence>
<evidence type="ECO:0000256" key="2">
    <source>
        <dbReference type="ARBA" id="ARBA00022643"/>
    </source>
</evidence>
<dbReference type="InterPro" id="IPR005025">
    <property type="entry name" value="FMN_Rdtase-like_dom"/>
</dbReference>
<name>A0A7C0Y772_9BACT</name>
<protein>
    <submittedName>
        <fullName evidence="4">Flavodoxin family protein</fullName>
    </submittedName>
</protein>
<reference evidence="4" key="1">
    <citation type="journal article" date="2020" name="mSystems">
        <title>Genome- and Community-Level Interaction Insights into Carbon Utilization and Element Cycling Functions of Hydrothermarchaeota in Hydrothermal Sediment.</title>
        <authorList>
            <person name="Zhou Z."/>
            <person name="Liu Y."/>
            <person name="Xu W."/>
            <person name="Pan J."/>
            <person name="Luo Z.H."/>
            <person name="Li M."/>
        </authorList>
    </citation>
    <scope>NUCLEOTIDE SEQUENCE [LARGE SCALE GENOMIC DNA]</scope>
    <source>
        <strain evidence="4">HyVt-115</strain>
    </source>
</reference>
<organism evidence="4">
    <name type="scientific">Thermosulfidibacter takaii</name>
    <dbReference type="NCBI Taxonomy" id="412593"/>
    <lineage>
        <taxon>Bacteria</taxon>
        <taxon>Pseudomonadati</taxon>
        <taxon>Thermosulfidibacterota</taxon>
        <taxon>Thermosulfidibacteria</taxon>
        <taxon>Thermosulfidibacterales</taxon>
        <taxon>Thermosulfidibacteraceae</taxon>
    </lineage>
</organism>
<evidence type="ECO:0000313" key="4">
    <source>
        <dbReference type="EMBL" id="HDD52505.1"/>
    </source>
</evidence>
<dbReference type="InterPro" id="IPR051796">
    <property type="entry name" value="ISF_SsuE-like"/>
</dbReference>
<dbReference type="SUPFAM" id="SSF52218">
    <property type="entry name" value="Flavoproteins"/>
    <property type="match status" value="1"/>
</dbReference>
<dbReference type="AlphaFoldDB" id="A0A7C0Y772"/>
<accession>A0A7C0Y772</accession>
<keyword evidence="2" id="KW-0288">FMN</keyword>